<dbReference type="STRING" id="108003.B1C78_14530"/>
<dbReference type="OrthoDB" id="9786526at2"/>
<evidence type="ECO:0000313" key="7">
    <source>
        <dbReference type="Proteomes" id="UP000189462"/>
    </source>
</evidence>
<dbReference type="EMBL" id="MVBK01000099">
    <property type="protein sequence ID" value="OOG22648.1"/>
    <property type="molecule type" value="Genomic_DNA"/>
</dbReference>
<reference evidence="6 7" key="1">
    <citation type="submission" date="2017-02" db="EMBL/GenBank/DDBJ databases">
        <title>Genomic diversity within the haloalkaliphilic genus Thioalkalivibrio.</title>
        <authorList>
            <person name="Ahn A.-C."/>
            <person name="Meier-Kolthoff J."/>
            <person name="Overmars L."/>
            <person name="Richter M."/>
            <person name="Woyke T."/>
            <person name="Sorokin D.Y."/>
            <person name="Muyzer G."/>
        </authorList>
    </citation>
    <scope>NUCLEOTIDE SEQUENCE [LARGE SCALE GENOMIC DNA]</scope>
    <source>
        <strain evidence="6 7">ALJD</strain>
    </source>
</reference>
<proteinExistence type="inferred from homology"/>
<evidence type="ECO:0000256" key="3">
    <source>
        <dbReference type="ARBA" id="ARBA00023125"/>
    </source>
</evidence>
<dbReference type="PRINTS" id="PR00039">
    <property type="entry name" value="HTHLYSR"/>
</dbReference>
<protein>
    <recommendedName>
        <fullName evidence="5">HTH lysR-type domain-containing protein</fullName>
    </recommendedName>
</protein>
<dbReference type="Proteomes" id="UP000189462">
    <property type="component" value="Unassembled WGS sequence"/>
</dbReference>
<evidence type="ECO:0000259" key="5">
    <source>
        <dbReference type="PROSITE" id="PS50931"/>
    </source>
</evidence>
<dbReference type="PANTHER" id="PTHR30537">
    <property type="entry name" value="HTH-TYPE TRANSCRIPTIONAL REGULATOR"/>
    <property type="match status" value="1"/>
</dbReference>
<evidence type="ECO:0000256" key="2">
    <source>
        <dbReference type="ARBA" id="ARBA00023015"/>
    </source>
</evidence>
<comment type="similarity">
    <text evidence="1">Belongs to the LysR transcriptional regulatory family.</text>
</comment>
<comment type="caution">
    <text evidence="6">The sequence shown here is derived from an EMBL/GenBank/DDBJ whole genome shotgun (WGS) entry which is preliminary data.</text>
</comment>
<keyword evidence="7" id="KW-1185">Reference proteome</keyword>
<dbReference type="Gene3D" id="3.40.190.10">
    <property type="entry name" value="Periplasmic binding protein-like II"/>
    <property type="match status" value="2"/>
</dbReference>
<dbReference type="AlphaFoldDB" id="A0A1V3NCQ7"/>
<dbReference type="GO" id="GO:0006351">
    <property type="term" value="P:DNA-templated transcription"/>
    <property type="evidence" value="ECO:0007669"/>
    <property type="project" value="TreeGrafter"/>
</dbReference>
<accession>A0A1V3NCQ7</accession>
<dbReference type="InterPro" id="IPR005119">
    <property type="entry name" value="LysR_subst-bd"/>
</dbReference>
<dbReference type="SUPFAM" id="SSF53850">
    <property type="entry name" value="Periplasmic binding protein-like II"/>
    <property type="match status" value="1"/>
</dbReference>
<dbReference type="GO" id="GO:0043565">
    <property type="term" value="F:sequence-specific DNA binding"/>
    <property type="evidence" value="ECO:0007669"/>
    <property type="project" value="TreeGrafter"/>
</dbReference>
<dbReference type="Pfam" id="PF00126">
    <property type="entry name" value="HTH_1"/>
    <property type="match status" value="1"/>
</dbReference>
<dbReference type="Gene3D" id="1.10.10.10">
    <property type="entry name" value="Winged helix-like DNA-binding domain superfamily/Winged helix DNA-binding domain"/>
    <property type="match status" value="1"/>
</dbReference>
<name>A0A1V3NCQ7_9GAMM</name>
<dbReference type="InterPro" id="IPR036390">
    <property type="entry name" value="WH_DNA-bd_sf"/>
</dbReference>
<dbReference type="InterPro" id="IPR036388">
    <property type="entry name" value="WH-like_DNA-bd_sf"/>
</dbReference>
<dbReference type="InterPro" id="IPR000847">
    <property type="entry name" value="LysR_HTH_N"/>
</dbReference>
<gene>
    <name evidence="6" type="ORF">B1C78_14530</name>
</gene>
<keyword evidence="2" id="KW-0805">Transcription regulation</keyword>
<dbReference type="SUPFAM" id="SSF46785">
    <property type="entry name" value="Winged helix' DNA-binding domain"/>
    <property type="match status" value="1"/>
</dbReference>
<dbReference type="RefSeq" id="WP_077279880.1">
    <property type="nucleotide sequence ID" value="NZ_MVBK01000099.1"/>
</dbReference>
<dbReference type="Pfam" id="PF03466">
    <property type="entry name" value="LysR_substrate"/>
    <property type="match status" value="1"/>
</dbReference>
<dbReference type="PANTHER" id="PTHR30537:SF74">
    <property type="entry name" value="HTH-TYPE TRANSCRIPTIONAL REGULATOR TRPI"/>
    <property type="match status" value="1"/>
</dbReference>
<feature type="domain" description="HTH lysR-type" evidence="5">
    <location>
        <begin position="9"/>
        <end position="66"/>
    </location>
</feature>
<keyword evidence="3" id="KW-0238">DNA-binding</keyword>
<dbReference type="CDD" id="cd08432">
    <property type="entry name" value="PBP2_GcdR_TrpI_HvrB_AmpR_like"/>
    <property type="match status" value="1"/>
</dbReference>
<dbReference type="GO" id="GO:0003700">
    <property type="term" value="F:DNA-binding transcription factor activity"/>
    <property type="evidence" value="ECO:0007669"/>
    <property type="project" value="InterPro"/>
</dbReference>
<keyword evidence="4" id="KW-0804">Transcription</keyword>
<dbReference type="PROSITE" id="PS50931">
    <property type="entry name" value="HTH_LYSR"/>
    <property type="match status" value="1"/>
</dbReference>
<dbReference type="FunFam" id="1.10.10.10:FF:000001">
    <property type="entry name" value="LysR family transcriptional regulator"/>
    <property type="match status" value="1"/>
</dbReference>
<organism evidence="6 7">
    <name type="scientific">Thioalkalivibrio denitrificans</name>
    <dbReference type="NCBI Taxonomy" id="108003"/>
    <lineage>
        <taxon>Bacteria</taxon>
        <taxon>Pseudomonadati</taxon>
        <taxon>Pseudomonadota</taxon>
        <taxon>Gammaproteobacteria</taxon>
        <taxon>Chromatiales</taxon>
        <taxon>Ectothiorhodospiraceae</taxon>
        <taxon>Thioalkalivibrio</taxon>
    </lineage>
</organism>
<evidence type="ECO:0000313" key="6">
    <source>
        <dbReference type="EMBL" id="OOG22648.1"/>
    </source>
</evidence>
<sequence>MSRDLRKINYLDLLRGFVAVGRRRSVTEGAEDLALTQSAVSRQIRTLEERLNTRLFIRGHRSIAFTPEGESLFLACNAALDLISDAVERLPGIGYRQAVTLSASIGVTGLWLLPRLGRFQALHPEVEVRVAASNRVVREIGREGVDLAIRYCDRESAPAGARRLFEERIAPVAHPGIAPRHGLSHETLGSVCLLEFDSPETPWLKWQHWLDSNGLGDIHPCSILRFNQYDQLIYAAMAGQGIALGRTALLGEVLGKGSLVALLDPRPPAGVSYAYWLVTDGRESRPAVAALRDWLMAEAECEPVSAGAELSHRSHS</sequence>
<dbReference type="InterPro" id="IPR058163">
    <property type="entry name" value="LysR-type_TF_proteobact-type"/>
</dbReference>
<evidence type="ECO:0000256" key="1">
    <source>
        <dbReference type="ARBA" id="ARBA00009437"/>
    </source>
</evidence>
<evidence type="ECO:0000256" key="4">
    <source>
        <dbReference type="ARBA" id="ARBA00023163"/>
    </source>
</evidence>